<dbReference type="FunFam" id="3.40.50.300:FF:000692">
    <property type="entry name" value="Guanine nucleotide-binding protein subunit alpha"/>
    <property type="match status" value="1"/>
</dbReference>
<evidence type="ECO:0000313" key="12">
    <source>
        <dbReference type="Proteomes" id="UP001432322"/>
    </source>
</evidence>
<dbReference type="PANTHER" id="PTHR10218:SF245">
    <property type="entry name" value="GUANINE NUCLEOTIDE-BINDING PROTEIN ALPHA-2 SUBUNIT-RELATED"/>
    <property type="match status" value="1"/>
</dbReference>
<feature type="binding site" evidence="9">
    <location>
        <begin position="46"/>
        <end position="52"/>
    </location>
    <ligand>
        <name>GTP</name>
        <dbReference type="ChEBI" id="CHEBI:37565"/>
    </ligand>
</feature>
<dbReference type="AlphaFoldDB" id="A0AAV5WKL7"/>
<keyword evidence="12" id="KW-1185">Reference proteome</keyword>
<dbReference type="Gene3D" id="1.10.400.10">
    <property type="entry name" value="GI Alpha 1, domain 2-like"/>
    <property type="match status" value="1"/>
</dbReference>
<keyword evidence="3 10" id="KW-0479">Metal-binding</keyword>
<feature type="non-terminal residue" evidence="11">
    <location>
        <position position="1"/>
    </location>
</feature>
<keyword evidence="10" id="KW-0460">Magnesium</keyword>
<organism evidence="11 12">
    <name type="scientific">Pristionchus fissidentatus</name>
    <dbReference type="NCBI Taxonomy" id="1538716"/>
    <lineage>
        <taxon>Eukaryota</taxon>
        <taxon>Metazoa</taxon>
        <taxon>Ecdysozoa</taxon>
        <taxon>Nematoda</taxon>
        <taxon>Chromadorea</taxon>
        <taxon>Rhabditida</taxon>
        <taxon>Rhabditina</taxon>
        <taxon>Diplogasteromorpha</taxon>
        <taxon>Diplogasteroidea</taxon>
        <taxon>Neodiplogasteridae</taxon>
        <taxon>Pristionchus</taxon>
    </lineage>
</organism>
<dbReference type="GO" id="GO:0007188">
    <property type="term" value="P:adenylate cyclase-modulating G protein-coupled receptor signaling pathway"/>
    <property type="evidence" value="ECO:0007669"/>
    <property type="project" value="TreeGrafter"/>
</dbReference>
<evidence type="ECO:0000256" key="3">
    <source>
        <dbReference type="ARBA" id="ARBA00022723"/>
    </source>
</evidence>
<comment type="subunit">
    <text evidence="1">G proteins are composed of 3 units; alpha, beta and gamma. The alpha chain contains the guanine nucleotide binding site.</text>
</comment>
<comment type="caution">
    <text evidence="11">The sequence shown here is derived from an EMBL/GenBank/DDBJ whole genome shotgun (WGS) entry which is preliminary data.</text>
</comment>
<dbReference type="GO" id="GO:0046872">
    <property type="term" value="F:metal ion binding"/>
    <property type="evidence" value="ECO:0007669"/>
    <property type="project" value="UniProtKB-KW"/>
</dbReference>
<dbReference type="InterPro" id="IPR011025">
    <property type="entry name" value="GproteinA_insert"/>
</dbReference>
<evidence type="ECO:0000256" key="6">
    <source>
        <dbReference type="ARBA" id="ARBA00023139"/>
    </source>
</evidence>
<dbReference type="GO" id="GO:0005737">
    <property type="term" value="C:cytoplasm"/>
    <property type="evidence" value="ECO:0007669"/>
    <property type="project" value="TreeGrafter"/>
</dbReference>
<gene>
    <name evidence="11" type="ORF">PFISCL1PPCAC_21714</name>
</gene>
<feature type="binding site" evidence="9">
    <location>
        <begin position="21"/>
        <end position="22"/>
    </location>
    <ligand>
        <name>GTP</name>
        <dbReference type="ChEBI" id="CHEBI:37565"/>
    </ligand>
</feature>
<evidence type="ECO:0000256" key="5">
    <source>
        <dbReference type="ARBA" id="ARBA00023134"/>
    </source>
</evidence>
<evidence type="ECO:0000256" key="2">
    <source>
        <dbReference type="ARBA" id="ARBA00022707"/>
    </source>
</evidence>
<keyword evidence="5 9" id="KW-0342">GTP-binding</keyword>
<keyword evidence="8" id="KW-0449">Lipoprotein</keyword>
<proteinExistence type="predicted"/>
<reference evidence="11" key="1">
    <citation type="submission" date="2023-10" db="EMBL/GenBank/DDBJ databases">
        <title>Genome assembly of Pristionchus species.</title>
        <authorList>
            <person name="Yoshida K."/>
            <person name="Sommer R.J."/>
        </authorList>
    </citation>
    <scope>NUCLEOTIDE SEQUENCE</scope>
    <source>
        <strain evidence="11">RS5133</strain>
    </source>
</reference>
<feature type="binding site" evidence="10">
    <location>
        <position position="52"/>
    </location>
    <ligand>
        <name>Mg(2+)</name>
        <dbReference type="ChEBI" id="CHEBI:18420"/>
    </ligand>
</feature>
<dbReference type="Gene3D" id="3.40.50.300">
    <property type="entry name" value="P-loop containing nucleotide triphosphate hydrolases"/>
    <property type="match status" value="1"/>
</dbReference>
<evidence type="ECO:0000256" key="10">
    <source>
        <dbReference type="PIRSR" id="PIRSR601019-2"/>
    </source>
</evidence>
<evidence type="ECO:0000256" key="7">
    <source>
        <dbReference type="ARBA" id="ARBA00023224"/>
    </source>
</evidence>
<evidence type="ECO:0000256" key="4">
    <source>
        <dbReference type="ARBA" id="ARBA00022741"/>
    </source>
</evidence>
<evidence type="ECO:0000256" key="9">
    <source>
        <dbReference type="PIRSR" id="PIRSR601019-1"/>
    </source>
</evidence>
<dbReference type="GO" id="GO:0031683">
    <property type="term" value="F:G-protein beta/gamma-subunit complex binding"/>
    <property type="evidence" value="ECO:0007669"/>
    <property type="project" value="InterPro"/>
</dbReference>
<evidence type="ECO:0000256" key="1">
    <source>
        <dbReference type="ARBA" id="ARBA00011356"/>
    </source>
</evidence>
<evidence type="ECO:0008006" key="13">
    <source>
        <dbReference type="Google" id="ProtNLM"/>
    </source>
</evidence>
<dbReference type="GO" id="GO:0005525">
    <property type="term" value="F:GTP binding"/>
    <property type="evidence" value="ECO:0007669"/>
    <property type="project" value="UniProtKB-KW"/>
</dbReference>
<dbReference type="Proteomes" id="UP001432322">
    <property type="component" value="Unassembled WGS sequence"/>
</dbReference>
<keyword evidence="2" id="KW-0519">Myristate</keyword>
<dbReference type="SUPFAM" id="SSF47895">
    <property type="entry name" value="Transducin (alpha subunit), insertion domain"/>
    <property type="match status" value="1"/>
</dbReference>
<dbReference type="GO" id="GO:0001664">
    <property type="term" value="F:G protein-coupled receptor binding"/>
    <property type="evidence" value="ECO:0007669"/>
    <property type="project" value="TreeGrafter"/>
</dbReference>
<keyword evidence="4 9" id="KW-0547">Nucleotide-binding</keyword>
<dbReference type="SUPFAM" id="SSF52540">
    <property type="entry name" value="P-loop containing nucleoside triphosphate hydrolases"/>
    <property type="match status" value="1"/>
</dbReference>
<dbReference type="Pfam" id="PF00503">
    <property type="entry name" value="G-alpha"/>
    <property type="match status" value="1"/>
</dbReference>
<dbReference type="InterPro" id="IPR027417">
    <property type="entry name" value="P-loop_NTPase"/>
</dbReference>
<sequence>LWKDEVVLQAFERRNELQIADSIEYFLNNLDRIAATNYSPSNDDFLQLRIPTTGVLENRILIKGSQFIFIDVGGQRSERKKWLHQFDSVSAVIFLSAISEYDQVLMEDRNVVRNMLNIIN</sequence>
<dbReference type="EMBL" id="BTSY01000005">
    <property type="protein sequence ID" value="GMT30417.1"/>
    <property type="molecule type" value="Genomic_DNA"/>
</dbReference>
<evidence type="ECO:0000256" key="8">
    <source>
        <dbReference type="ARBA" id="ARBA00023288"/>
    </source>
</evidence>
<dbReference type="SMART" id="SM00275">
    <property type="entry name" value="G_alpha"/>
    <property type="match status" value="1"/>
</dbReference>
<protein>
    <recommendedName>
        <fullName evidence="13">G protein alpha subunit</fullName>
    </recommendedName>
</protein>
<keyword evidence="7" id="KW-0807">Transducer</keyword>
<dbReference type="InterPro" id="IPR001019">
    <property type="entry name" value="Gprotein_alpha_su"/>
</dbReference>
<keyword evidence="6" id="KW-0564">Palmitate</keyword>
<feature type="binding site" evidence="9">
    <location>
        <begin position="71"/>
        <end position="75"/>
    </location>
    <ligand>
        <name>GTP</name>
        <dbReference type="ChEBI" id="CHEBI:37565"/>
    </ligand>
</feature>
<dbReference type="GO" id="GO:0003924">
    <property type="term" value="F:GTPase activity"/>
    <property type="evidence" value="ECO:0007669"/>
    <property type="project" value="InterPro"/>
</dbReference>
<evidence type="ECO:0000313" key="11">
    <source>
        <dbReference type="EMBL" id="GMT30417.1"/>
    </source>
</evidence>
<dbReference type="GO" id="GO:0005834">
    <property type="term" value="C:heterotrimeric G-protein complex"/>
    <property type="evidence" value="ECO:0007669"/>
    <property type="project" value="TreeGrafter"/>
</dbReference>
<accession>A0AAV5WKL7</accession>
<dbReference type="PRINTS" id="PR00318">
    <property type="entry name" value="GPROTEINA"/>
</dbReference>
<dbReference type="PROSITE" id="PS51882">
    <property type="entry name" value="G_ALPHA"/>
    <property type="match status" value="1"/>
</dbReference>
<dbReference type="PANTHER" id="PTHR10218">
    <property type="entry name" value="GTP-BINDING PROTEIN ALPHA SUBUNIT"/>
    <property type="match status" value="1"/>
</dbReference>
<name>A0AAV5WKL7_9BILA</name>